<evidence type="ECO:0000256" key="3">
    <source>
        <dbReference type="ARBA" id="ARBA00022448"/>
    </source>
</evidence>
<evidence type="ECO:0000256" key="7">
    <source>
        <dbReference type="ARBA" id="ARBA00023136"/>
    </source>
</evidence>
<feature type="domain" description="Sodium/calcium exchanger membrane region" evidence="9">
    <location>
        <begin position="306"/>
        <end position="447"/>
    </location>
</feature>
<dbReference type="Proteomes" id="UP000620124">
    <property type="component" value="Unassembled WGS sequence"/>
</dbReference>
<feature type="transmembrane region" description="Helical" evidence="8">
    <location>
        <begin position="405"/>
        <end position="423"/>
    </location>
</feature>
<feature type="transmembrane region" description="Helical" evidence="8">
    <location>
        <begin position="230"/>
        <end position="248"/>
    </location>
</feature>
<feature type="transmembrane region" description="Helical" evidence="8">
    <location>
        <begin position="67"/>
        <end position="84"/>
    </location>
</feature>
<feature type="transmembrane region" description="Helical" evidence="8">
    <location>
        <begin position="336"/>
        <end position="356"/>
    </location>
</feature>
<evidence type="ECO:0000259" key="9">
    <source>
        <dbReference type="Pfam" id="PF01699"/>
    </source>
</evidence>
<feature type="domain" description="Sodium/calcium exchanger membrane region" evidence="9">
    <location>
        <begin position="72"/>
        <end position="247"/>
    </location>
</feature>
<evidence type="ECO:0000256" key="2">
    <source>
        <dbReference type="ARBA" id="ARBA00008170"/>
    </source>
</evidence>
<keyword evidence="3" id="KW-0813">Transport</keyword>
<evidence type="ECO:0000256" key="1">
    <source>
        <dbReference type="ARBA" id="ARBA00004127"/>
    </source>
</evidence>
<feature type="transmembrane region" description="Helical" evidence="8">
    <location>
        <begin position="376"/>
        <end position="398"/>
    </location>
</feature>
<evidence type="ECO:0000256" key="5">
    <source>
        <dbReference type="ARBA" id="ARBA00022989"/>
    </source>
</evidence>
<dbReference type="InterPro" id="IPR004713">
    <property type="entry name" value="CaH_exchang"/>
</dbReference>
<keyword evidence="7 8" id="KW-0472">Membrane</keyword>
<protein>
    <submittedName>
        <fullName evidence="10">Calcium/proton exchanger</fullName>
    </submittedName>
</protein>
<dbReference type="InterPro" id="IPR004837">
    <property type="entry name" value="NaCa_Exmemb"/>
</dbReference>
<evidence type="ECO:0000256" key="8">
    <source>
        <dbReference type="SAM" id="Phobius"/>
    </source>
</evidence>
<feature type="transmembrane region" description="Helical" evidence="8">
    <location>
        <begin position="191"/>
        <end position="210"/>
    </location>
</feature>
<dbReference type="GO" id="GO:0015369">
    <property type="term" value="F:calcium:proton antiporter activity"/>
    <property type="evidence" value="ECO:0007669"/>
    <property type="project" value="TreeGrafter"/>
</dbReference>
<dbReference type="Gene3D" id="1.20.1420.30">
    <property type="entry name" value="NCX, central ion-binding region"/>
    <property type="match status" value="1"/>
</dbReference>
<feature type="transmembrane region" description="Helical" evidence="8">
    <location>
        <begin position="135"/>
        <end position="155"/>
    </location>
</feature>
<keyword evidence="11" id="KW-1185">Reference proteome</keyword>
<feature type="transmembrane region" description="Helical" evidence="8">
    <location>
        <begin position="39"/>
        <end position="60"/>
    </location>
</feature>
<dbReference type="PANTHER" id="PTHR31503:SF20">
    <property type="entry name" value="CA(2+)_H(+) EXCHANGER, PUTATIVE (EUROFUNG)-RELATED"/>
    <property type="match status" value="1"/>
</dbReference>
<dbReference type="EMBL" id="JACAZI010000021">
    <property type="protein sequence ID" value="KAF7337948.1"/>
    <property type="molecule type" value="Genomic_DNA"/>
</dbReference>
<dbReference type="Pfam" id="PF01699">
    <property type="entry name" value="Na_Ca_ex"/>
    <property type="match status" value="2"/>
</dbReference>
<feature type="transmembrane region" description="Helical" evidence="8">
    <location>
        <begin position="429"/>
        <end position="449"/>
    </location>
</feature>
<dbReference type="PANTHER" id="PTHR31503">
    <property type="entry name" value="VACUOLAR CALCIUM ION TRANSPORTER"/>
    <property type="match status" value="1"/>
</dbReference>
<comment type="subcellular location">
    <subcellularLocation>
        <location evidence="1">Endomembrane system</location>
        <topology evidence="1">Multi-pass membrane protein</topology>
    </subcellularLocation>
</comment>
<feature type="transmembrane region" description="Helical" evidence="8">
    <location>
        <begin position="302"/>
        <end position="324"/>
    </location>
</feature>
<dbReference type="GO" id="GO:0000329">
    <property type="term" value="C:fungal-type vacuole membrane"/>
    <property type="evidence" value="ECO:0007669"/>
    <property type="project" value="TreeGrafter"/>
</dbReference>
<name>A0A8H7CJT2_9AGAR</name>
<sequence>MPTQRPTLISRVSRVFRVFIKSFKPHQPVGKAPGILKGLYILVLASRWNYFLICVPVTFLVRFGQGAASSTVFLMAFLALLPTAKIFKLAMEDLTLRVSPHAGTVIRVLAGNTIEFISGIIAIRRCELEVLQASVIGSILSNILLVLGVACQISVTTKFDHRILKAIQGLSGGIKFAKLGFSPNHAHTTSHLLMLGVLATLLPSIFASSFGGSSHDMEQTKISILQVSRAVSVCLLSCYLVFSVYQLYSHASTFEDRMQSTRYRGSAGGDTHSTGRTARSLESGEVAVGDAAGQESNPSMSLSLLLVTGIVTCVLITTLTEFLVESLSVLTEKLPFITEQWVGLVLIPLAGTFSRYDVLEAVSYSRKDEMDSSLGLSLGSSVNISLFIQPLLVLLAWMMHKNLTLLYDPPFFLSVLFVNFTLLHGQSDWLSGLSLLVLYLLIAISFWFYTNNHVFNNLVPACQGL</sequence>
<evidence type="ECO:0000256" key="4">
    <source>
        <dbReference type="ARBA" id="ARBA00022692"/>
    </source>
</evidence>
<evidence type="ECO:0000313" key="10">
    <source>
        <dbReference type="EMBL" id="KAF7337948.1"/>
    </source>
</evidence>
<evidence type="ECO:0000256" key="6">
    <source>
        <dbReference type="ARBA" id="ARBA00023065"/>
    </source>
</evidence>
<dbReference type="InterPro" id="IPR044880">
    <property type="entry name" value="NCX_ion-bd_dom_sf"/>
</dbReference>
<reference evidence="10" key="1">
    <citation type="submission" date="2020-05" db="EMBL/GenBank/DDBJ databases">
        <title>Mycena genomes resolve the evolution of fungal bioluminescence.</title>
        <authorList>
            <person name="Tsai I.J."/>
        </authorList>
    </citation>
    <scope>NUCLEOTIDE SEQUENCE</scope>
    <source>
        <strain evidence="10">CCC161011</strain>
    </source>
</reference>
<keyword evidence="5 8" id="KW-1133">Transmembrane helix</keyword>
<proteinExistence type="inferred from homology"/>
<keyword evidence="4 8" id="KW-0812">Transmembrane</keyword>
<dbReference type="GO" id="GO:0012505">
    <property type="term" value="C:endomembrane system"/>
    <property type="evidence" value="ECO:0007669"/>
    <property type="project" value="UniProtKB-SubCell"/>
</dbReference>
<dbReference type="AlphaFoldDB" id="A0A8H7CJT2"/>
<organism evidence="10 11">
    <name type="scientific">Mycena venus</name>
    <dbReference type="NCBI Taxonomy" id="2733690"/>
    <lineage>
        <taxon>Eukaryota</taxon>
        <taxon>Fungi</taxon>
        <taxon>Dikarya</taxon>
        <taxon>Basidiomycota</taxon>
        <taxon>Agaricomycotina</taxon>
        <taxon>Agaricomycetes</taxon>
        <taxon>Agaricomycetidae</taxon>
        <taxon>Agaricales</taxon>
        <taxon>Marasmiineae</taxon>
        <taxon>Mycenaceae</taxon>
        <taxon>Mycena</taxon>
    </lineage>
</organism>
<dbReference type="GO" id="GO:0006874">
    <property type="term" value="P:intracellular calcium ion homeostasis"/>
    <property type="evidence" value="ECO:0007669"/>
    <property type="project" value="TreeGrafter"/>
</dbReference>
<comment type="caution">
    <text evidence="10">The sequence shown here is derived from an EMBL/GenBank/DDBJ whole genome shotgun (WGS) entry which is preliminary data.</text>
</comment>
<evidence type="ECO:0000313" key="11">
    <source>
        <dbReference type="Proteomes" id="UP000620124"/>
    </source>
</evidence>
<gene>
    <name evidence="10" type="ORF">MVEN_02018200</name>
</gene>
<dbReference type="OrthoDB" id="3040704at2759"/>
<keyword evidence="6" id="KW-0406">Ion transport</keyword>
<accession>A0A8H7CJT2</accession>
<comment type="similarity">
    <text evidence="2">Belongs to the Ca(2+):cation antiporter (CaCA) (TC 2.A.19) family.</text>
</comment>